<accession>A0ABS2SXH1</accession>
<dbReference type="EMBL" id="JAFBCV010000010">
    <property type="protein sequence ID" value="MBM7839896.1"/>
    <property type="molecule type" value="Genomic_DNA"/>
</dbReference>
<evidence type="ECO:0000256" key="1">
    <source>
        <dbReference type="SAM" id="Phobius"/>
    </source>
</evidence>
<evidence type="ECO:0000313" key="2">
    <source>
        <dbReference type="EMBL" id="MBM7839896.1"/>
    </source>
</evidence>
<gene>
    <name evidence="2" type="ORF">JOC54_003176</name>
</gene>
<keyword evidence="3" id="KW-1185">Reference proteome</keyword>
<comment type="caution">
    <text evidence="2">The sequence shown here is derived from an EMBL/GenBank/DDBJ whole genome shotgun (WGS) entry which is preliminary data.</text>
</comment>
<evidence type="ECO:0000313" key="3">
    <source>
        <dbReference type="Proteomes" id="UP001179280"/>
    </source>
</evidence>
<dbReference type="RefSeq" id="WP_204467201.1">
    <property type="nucleotide sequence ID" value="NZ_JAFBCV010000010.1"/>
</dbReference>
<sequence>MTEQKQTLINGKLTKENKIIAYGLLPLYMVGLFLITYSLSLAIGGGQFDYISLFVFIIGTCSICYVANPKFNTFEFNEIYITNANLPLIEKIKKFKGVFLFLGGLSVATGILFGFT</sequence>
<keyword evidence="1" id="KW-0472">Membrane</keyword>
<feature type="transmembrane region" description="Helical" evidence="1">
    <location>
        <begin position="20"/>
        <end position="44"/>
    </location>
</feature>
<protein>
    <submittedName>
        <fullName evidence="2">Energy-converting hydrogenase Eha subunit C</fullName>
    </submittedName>
</protein>
<keyword evidence="1" id="KW-1133">Transmembrane helix</keyword>
<proteinExistence type="predicted"/>
<dbReference type="Proteomes" id="UP001179280">
    <property type="component" value="Unassembled WGS sequence"/>
</dbReference>
<organism evidence="2 3">
    <name type="scientific">Shouchella xiaoxiensis</name>
    <dbReference type="NCBI Taxonomy" id="766895"/>
    <lineage>
        <taxon>Bacteria</taxon>
        <taxon>Bacillati</taxon>
        <taxon>Bacillota</taxon>
        <taxon>Bacilli</taxon>
        <taxon>Bacillales</taxon>
        <taxon>Bacillaceae</taxon>
        <taxon>Shouchella</taxon>
    </lineage>
</organism>
<keyword evidence="1" id="KW-0812">Transmembrane</keyword>
<reference evidence="2" key="1">
    <citation type="submission" date="2021-01" db="EMBL/GenBank/DDBJ databases">
        <title>Genomic Encyclopedia of Type Strains, Phase IV (KMG-IV): sequencing the most valuable type-strain genomes for metagenomic binning, comparative biology and taxonomic classification.</title>
        <authorList>
            <person name="Goeker M."/>
        </authorList>
    </citation>
    <scope>NUCLEOTIDE SEQUENCE</scope>
    <source>
        <strain evidence="2">DSM 21943</strain>
    </source>
</reference>
<feature type="transmembrane region" description="Helical" evidence="1">
    <location>
        <begin position="97"/>
        <end position="115"/>
    </location>
</feature>
<name>A0ABS2SXH1_9BACI</name>
<feature type="transmembrane region" description="Helical" evidence="1">
    <location>
        <begin position="50"/>
        <end position="67"/>
    </location>
</feature>